<dbReference type="Gene3D" id="2.130.10.10">
    <property type="entry name" value="YVTN repeat-like/Quinoprotein amine dehydrogenase"/>
    <property type="match status" value="1"/>
</dbReference>
<dbReference type="AlphaFoldDB" id="A0A1E3QRS9"/>
<proteinExistence type="inferred from homology"/>
<reference evidence="8" key="1">
    <citation type="submission" date="2016-05" db="EMBL/GenBank/DDBJ databases">
        <title>Comparative genomics of biotechnologically important yeasts.</title>
        <authorList>
            <consortium name="DOE Joint Genome Institute"/>
            <person name="Riley R."/>
            <person name="Haridas S."/>
            <person name="Wolfe K.H."/>
            <person name="Lopes M.R."/>
            <person name="Hittinger C.T."/>
            <person name="Goker M."/>
            <person name="Salamov A."/>
            <person name="Wisecaver J."/>
            <person name="Long T.M."/>
            <person name="Aerts A.L."/>
            <person name="Barry K."/>
            <person name="Choi C."/>
            <person name="Clum A."/>
            <person name="Coughlan A.Y."/>
            <person name="Deshpande S."/>
            <person name="Douglass A.P."/>
            <person name="Hanson S.J."/>
            <person name="Klenk H.-P."/>
            <person name="Labutti K."/>
            <person name="Lapidus A."/>
            <person name="Lindquist E."/>
            <person name="Lipzen A."/>
            <person name="Meier-Kolthoff J.P."/>
            <person name="Ohm R.A."/>
            <person name="Otillar R.P."/>
            <person name="Pangilinan J."/>
            <person name="Peng Y."/>
            <person name="Rokas A."/>
            <person name="Rosa C.A."/>
            <person name="Scheuner C."/>
            <person name="Sibirny A.A."/>
            <person name="Slot J.C."/>
            <person name="Stielow J.B."/>
            <person name="Sun H."/>
            <person name="Kurtzman C.P."/>
            <person name="Blackwell M."/>
            <person name="Grigoriev I.V."/>
            <person name="Jeffries T.W."/>
        </authorList>
    </citation>
    <scope>NUCLEOTIDE SEQUENCE [LARGE SCALE GENOMIC DNA]</scope>
    <source>
        <strain evidence="8">NRRL Y-12698</strain>
    </source>
</reference>
<feature type="coiled-coil region" evidence="4">
    <location>
        <begin position="389"/>
        <end position="416"/>
    </location>
</feature>
<dbReference type="InterPro" id="IPR052414">
    <property type="entry name" value="U3_snoRNA-assoc_WDR"/>
</dbReference>
<evidence type="ECO:0000259" key="6">
    <source>
        <dbReference type="Pfam" id="PF04003"/>
    </source>
</evidence>
<dbReference type="Proteomes" id="UP000094336">
    <property type="component" value="Unassembled WGS sequence"/>
</dbReference>
<keyword evidence="8" id="KW-1185">Reference proteome</keyword>
<sequence length="665" mass="73267">MSENGPLLSAVFDPSGSHLASAIVALDAHKVRVQSTQPGNSALAHAFALDKGSKLTSVSWGALSLSGGQKKQKTAAIEHQMVAIGLNKGHILLYSPTQNEVVAKLETPQGTSITDFHHSELTGTGWSVDITGTIIEWDLLTFKMKQKLTLVQDNEIKTVQTIIHANAPHLLVASHSVYLVDPRAPEEAIATFPGHVSPVHTILPVNDNLFFTAAMGDRFINLYSIAKRATQTVFVAQSNVVAISFVEFDGHSVLAAVTEDGLVEVFTDALVSAEVSNKRRNARGVQSRSANATIKLQRPSGDKVAINSVVNLDSQIVVAWLEEASIPYFERINWLTTEDNQTVLLLGDVMLEKSRPSMKPTDHSLFGHDVAAPKHYNEGNAVVTSGDNFKDLENESEEEAEEAESLAERLQKLNVEPKKKKKAQTGSLTVVLSQALKANDHTLLETVLNNRDATIIKNTIRRLDSALAVVLLNRLADKVSRQSTRQGQLNVWIKWIMVLHGGYMVSLPNLAQTLASLYATLHRRSAMLNKLMELQNHLNMLHSQVSLRRDILGRATGVENPNDVEGDSDVEYNEEWDDAREENLIDDGEEDFDSMDEIDMEQDDYSVEEGSSDGEEDDDTNINSMLDLEAEEGDSDVEVGVDYGLEEEEEEEDELAHIKNAKSRR</sequence>
<evidence type="ECO:0000313" key="7">
    <source>
        <dbReference type="EMBL" id="ODQ80194.1"/>
    </source>
</evidence>
<dbReference type="InterPro" id="IPR007148">
    <property type="entry name" value="SSU_processome_Utp12"/>
</dbReference>
<dbReference type="PANTHER" id="PTHR44267">
    <property type="entry name" value="WD REPEAT-CONTAINING PROTEIN 43"/>
    <property type="match status" value="1"/>
</dbReference>
<feature type="compositionally biased region" description="Acidic residues" evidence="5">
    <location>
        <begin position="628"/>
        <end position="654"/>
    </location>
</feature>
<organism evidence="7 8">
    <name type="scientific">Babjeviella inositovora NRRL Y-12698</name>
    <dbReference type="NCBI Taxonomy" id="984486"/>
    <lineage>
        <taxon>Eukaryota</taxon>
        <taxon>Fungi</taxon>
        <taxon>Dikarya</taxon>
        <taxon>Ascomycota</taxon>
        <taxon>Saccharomycotina</taxon>
        <taxon>Pichiomycetes</taxon>
        <taxon>Serinales incertae sedis</taxon>
        <taxon>Babjeviella</taxon>
    </lineage>
</organism>
<gene>
    <name evidence="7" type="ORF">BABINDRAFT_161168</name>
</gene>
<evidence type="ECO:0000256" key="3">
    <source>
        <dbReference type="ARBA" id="ARBA00038335"/>
    </source>
</evidence>
<dbReference type="SUPFAM" id="SSF50978">
    <property type="entry name" value="WD40 repeat-like"/>
    <property type="match status" value="1"/>
</dbReference>
<comment type="similarity">
    <text evidence="3">Belongs to the UTP5 family.</text>
</comment>
<accession>A0A1E3QRS9</accession>
<feature type="domain" description="Small-subunit processome Utp12" evidence="6">
    <location>
        <begin position="439"/>
        <end position="542"/>
    </location>
</feature>
<dbReference type="InterPro" id="IPR036322">
    <property type="entry name" value="WD40_repeat_dom_sf"/>
</dbReference>
<feature type="compositionally biased region" description="Acidic residues" evidence="5">
    <location>
        <begin position="562"/>
        <end position="620"/>
    </location>
</feature>
<dbReference type="STRING" id="984486.A0A1E3QRS9"/>
<dbReference type="GO" id="GO:0032040">
    <property type="term" value="C:small-subunit processome"/>
    <property type="evidence" value="ECO:0007669"/>
    <property type="project" value="UniProtKB-ARBA"/>
</dbReference>
<dbReference type="InterPro" id="IPR015943">
    <property type="entry name" value="WD40/YVTN_repeat-like_dom_sf"/>
</dbReference>
<protein>
    <recommendedName>
        <fullName evidence="6">Small-subunit processome Utp12 domain-containing protein</fullName>
    </recommendedName>
</protein>
<dbReference type="PANTHER" id="PTHR44267:SF1">
    <property type="entry name" value="WD REPEAT-CONTAINING PROTEIN 43"/>
    <property type="match status" value="1"/>
</dbReference>
<evidence type="ECO:0000313" key="8">
    <source>
        <dbReference type="Proteomes" id="UP000094336"/>
    </source>
</evidence>
<dbReference type="OrthoDB" id="30195at2759"/>
<dbReference type="GO" id="GO:0000462">
    <property type="term" value="P:maturation of SSU-rRNA from tricistronic rRNA transcript (SSU-rRNA, 5.8S rRNA, LSU-rRNA)"/>
    <property type="evidence" value="ECO:0007669"/>
    <property type="project" value="TreeGrafter"/>
</dbReference>
<evidence type="ECO:0000256" key="1">
    <source>
        <dbReference type="ARBA" id="ARBA00004123"/>
    </source>
</evidence>
<feature type="region of interest" description="Disordered" evidence="5">
    <location>
        <begin position="557"/>
        <end position="665"/>
    </location>
</feature>
<dbReference type="EMBL" id="KV454430">
    <property type="protein sequence ID" value="ODQ80194.1"/>
    <property type="molecule type" value="Genomic_DNA"/>
</dbReference>
<comment type="subcellular location">
    <subcellularLocation>
        <location evidence="1">Nucleus</location>
    </subcellularLocation>
</comment>
<keyword evidence="2" id="KW-0539">Nucleus</keyword>
<keyword evidence="4" id="KW-0175">Coiled coil</keyword>
<dbReference type="Pfam" id="PF04003">
    <property type="entry name" value="Utp12"/>
    <property type="match status" value="1"/>
</dbReference>
<evidence type="ECO:0000256" key="4">
    <source>
        <dbReference type="SAM" id="Coils"/>
    </source>
</evidence>
<dbReference type="GeneID" id="30146535"/>
<dbReference type="RefSeq" id="XP_018985522.1">
    <property type="nucleotide sequence ID" value="XM_019128682.1"/>
</dbReference>
<evidence type="ECO:0000256" key="5">
    <source>
        <dbReference type="SAM" id="MobiDB-lite"/>
    </source>
</evidence>
<evidence type="ECO:0000256" key="2">
    <source>
        <dbReference type="ARBA" id="ARBA00023242"/>
    </source>
</evidence>
<name>A0A1E3QRS9_9ASCO</name>